<organism evidence="4 5">
    <name type="scientific">Methylomonas defluvii</name>
    <dbReference type="NCBI Taxonomy" id="3045149"/>
    <lineage>
        <taxon>Bacteria</taxon>
        <taxon>Pseudomonadati</taxon>
        <taxon>Pseudomonadota</taxon>
        <taxon>Gammaproteobacteria</taxon>
        <taxon>Methylococcales</taxon>
        <taxon>Methylococcaceae</taxon>
        <taxon>Methylomonas</taxon>
    </lineage>
</organism>
<dbReference type="EMBL" id="JAXARY010000009">
    <property type="protein sequence ID" value="MDX8127845.1"/>
    <property type="molecule type" value="Genomic_DNA"/>
</dbReference>
<dbReference type="Pfam" id="PF00207">
    <property type="entry name" value="A2M"/>
    <property type="match status" value="1"/>
</dbReference>
<sequence>MITQLDYDYARGLSRYAAPSTEAFTEISPIGERQGCRSFSEGLGSPFRKPSAKASARRIEAASGWLFFWILFFGQTKKSIAAVGPRTDIKTPVATATPNPHSLIAILSRLILLTTLLIPITANAGSPFYLTAERSFSNTEAPNIRLDYTLTDQPMLIRVLKANNLETFLDGQFNVSRSYEQPVSELNPGHYFAKGLNNAQSPLQLLRGMLDVEFRKSLKETNFSGSVLTVTEKPLVSVPQQVLVAPPKGFTVVKESYLDLLRNGQQTHDLGWWFNEDTWSEHRYKVRQIALDPLPDGIYLLQAVQGKNEAQCLIQVSSLAVQVKQSSEQLLVRAMNRDLQPVAGAKVSYRDGRGRWQTLPTSTNAAGELSFNNPDGGLDGKLLVRVDAPAAKPGETARTALTATDFLPTQAKDDAVFVMTDRPIFKPGETFYYKGIVRNLQDGQLRIPAFQSKQTDVSLIRADGNATGLQGQTQLTEFGSFSGSFDLDPSQTPGLYRLLAEIDHKAYGGEFRVRDYVKPTFYLEWLDRSPVVQAGQPFKLKFRAKRYSGGVPQNVKFEVFLYRKKFEAPQFVTEAGAGLATGNDYFGQVKSAAPLTQPQRLYSSIEERQAVDASNPWETAAKLDESGDGSFEFTVPAADQEKPDQEWIYSLMVRAQDAAGGNAILTDSIYATLSEAQPAVRFNKTVAAVGDQDLQLLLQSSYADGKPAAKAGGVIDVMLEQPGSGKRSLVKLDFATDERGQQKLTIPALKEFGRLTAVARLESLDGRNLNHPASSQPSTLIVAGSGGEAVADNPELELYTPTTILSPGEQAKVFALLPKAWGNNESGAIWETVAGARLFDSRSAPAQGRSRWFEVTAKPEYGTGFYHTITVPVAGGKYKEQTLGFRIVPWEKRLQIAIEPEKAETEPLKPTKIKLQVKRADGSPAANTEIAVSIVDRAVYAVQAEFRPGIFDFFYPLQRSNLATFYSDDLQGYGYADLLRKPNFSLSALKSQSKLAKKSMRDTAGWFPHVVTDAKGNATIDVDMPANVTEWLVTAVASDKDGRIGETTGQFRSVTDVAVDMVGPQFLRQGDEVDVAVKLTNHLARPVKLAGSISLPDALPLQSGETEPQAELAAKAEQLWPLRLSANDRQGAPALKVALTAPAGVRVGGAEEFEIPLKAAALPQVYSSVQQDNLLRVDLPAQFQPRQVTVRVNSGLLGAALQAASMLVQYPYGCTEQLAHNTVPNLVLMDLIERAGLKPEQLGPLENTLKRAKQNAALGVRKLLQNQKADGGFALWPSDSEATVPVTLIALQALKYANDLQVEGVNNAYFKGMDWLNNHAEGNTAADGFVLSGFATVGYAYNAPWQQQADFVEKLLANIHAGEGDLIAALRIVKAYESQNWHSFNQQFKDRPQLKNDLVKRLQVALDALDPANYQQQRGELYNSLGFGFGIPSLISAGLGTLNDAQALPPALEAKLKRWLLQTQQNGYWQSTYDTAQVIFNSRELLSKEAAVAAKQNVRSISVSSKDGFALGTLQRIPGGYLGNFNRFGDTPDLSEIHLAELNADEIANATVSVEVPYQAVAARTAGLEVQRNFRRITAKGSELIDMSQALKPGDVVVSEVRVKRSADAGRSAPGSEFVVIEDGIPSLAEGQENDETYLADAKIQPKDDNYWANIKETQRYPDRIVRVAKLQTGGELTLYQVWRVARAGNAAIPPASGFDMYNEAVQGNSLAGRVSVQ</sequence>
<gene>
    <name evidence="4" type="ORF">QLH52_11180</name>
</gene>
<dbReference type="SMART" id="SM01359">
    <property type="entry name" value="A2M_N_2"/>
    <property type="match status" value="1"/>
</dbReference>
<dbReference type="SMART" id="SM01419">
    <property type="entry name" value="Thiol-ester_cl"/>
    <property type="match status" value="1"/>
</dbReference>
<dbReference type="SUPFAM" id="SSF48239">
    <property type="entry name" value="Terpenoid cyclases/Protein prenyltransferases"/>
    <property type="match status" value="1"/>
</dbReference>
<feature type="domain" description="Alpha-2-macroglobulin" evidence="3">
    <location>
        <begin position="1003"/>
        <end position="1093"/>
    </location>
</feature>
<feature type="domain" description="Alpha-2-macroglobulin bait region" evidence="2">
    <location>
        <begin position="796"/>
        <end position="942"/>
    </location>
</feature>
<dbReference type="Pfam" id="PF17973">
    <property type="entry name" value="bMG10"/>
    <property type="match status" value="1"/>
</dbReference>
<dbReference type="InterPro" id="IPR008930">
    <property type="entry name" value="Terpenoid_cyclase/PrenylTrfase"/>
</dbReference>
<dbReference type="InterPro" id="IPR011625">
    <property type="entry name" value="A2M_N_BRD"/>
</dbReference>
<dbReference type="Pfam" id="PF07703">
    <property type="entry name" value="A2M_BRD"/>
    <property type="match status" value="1"/>
</dbReference>
<dbReference type="Pfam" id="PF07678">
    <property type="entry name" value="TED_complement"/>
    <property type="match status" value="1"/>
</dbReference>
<evidence type="ECO:0000259" key="3">
    <source>
        <dbReference type="SMART" id="SM01360"/>
    </source>
</evidence>
<dbReference type="InterPro" id="IPR002890">
    <property type="entry name" value="MG2"/>
</dbReference>
<evidence type="ECO:0000313" key="4">
    <source>
        <dbReference type="EMBL" id="MDX8127845.1"/>
    </source>
</evidence>
<evidence type="ECO:0000259" key="2">
    <source>
        <dbReference type="SMART" id="SM01359"/>
    </source>
</evidence>
<keyword evidence="5" id="KW-1185">Reference proteome</keyword>
<comment type="similarity">
    <text evidence="1">Belongs to the protease inhibitor I39 (alpha-2-macroglobulin) family. Bacterial alpha-2-macroglobulin subfamily.</text>
</comment>
<dbReference type="InterPro" id="IPR051802">
    <property type="entry name" value="YfhM-like"/>
</dbReference>
<dbReference type="SMART" id="SM01360">
    <property type="entry name" value="A2M"/>
    <property type="match status" value="1"/>
</dbReference>
<dbReference type="InterPro" id="IPR001599">
    <property type="entry name" value="Macroglobln_a2"/>
</dbReference>
<reference evidence="4 5" key="1">
    <citation type="submission" date="2023-11" db="EMBL/GenBank/DDBJ databases">
        <authorList>
            <person name="Ouyang M.-Y."/>
        </authorList>
    </citation>
    <scope>NUCLEOTIDE SEQUENCE [LARGE SCALE GENOMIC DNA]</scope>
    <source>
        <strain evidence="4 5">OY6</strain>
    </source>
</reference>
<dbReference type="Gene3D" id="1.50.10.20">
    <property type="match status" value="1"/>
</dbReference>
<protein>
    <submittedName>
        <fullName evidence="4">MG2 domain-containing protein</fullName>
    </submittedName>
</protein>
<dbReference type="Gene3D" id="2.60.40.1930">
    <property type="match status" value="1"/>
</dbReference>
<evidence type="ECO:0000256" key="1">
    <source>
        <dbReference type="ARBA" id="ARBA00010556"/>
    </source>
</evidence>
<name>A0ABU4UER3_9GAMM</name>
<dbReference type="Pfam" id="PF01835">
    <property type="entry name" value="MG2"/>
    <property type="match status" value="1"/>
</dbReference>
<dbReference type="InterPro" id="IPR011626">
    <property type="entry name" value="Alpha-macroglobulin_TED"/>
</dbReference>
<dbReference type="PANTHER" id="PTHR40094">
    <property type="entry name" value="ALPHA-2-MACROGLOBULIN HOMOLOG"/>
    <property type="match status" value="1"/>
</dbReference>
<dbReference type="InterPro" id="IPR041246">
    <property type="entry name" value="Bact_MG10"/>
</dbReference>
<evidence type="ECO:0000313" key="5">
    <source>
        <dbReference type="Proteomes" id="UP001284537"/>
    </source>
</evidence>
<dbReference type="InterPro" id="IPR047565">
    <property type="entry name" value="Alpha-macroglob_thiol-ester_cl"/>
</dbReference>
<dbReference type="PANTHER" id="PTHR40094:SF1">
    <property type="entry name" value="UBIQUITIN DOMAIN-CONTAINING PROTEIN"/>
    <property type="match status" value="1"/>
</dbReference>
<accession>A0ABU4UER3</accession>
<comment type="caution">
    <text evidence="4">The sequence shown here is derived from an EMBL/GenBank/DDBJ whole genome shotgun (WGS) entry which is preliminary data.</text>
</comment>
<dbReference type="RefSeq" id="WP_319961596.1">
    <property type="nucleotide sequence ID" value="NZ_JAXARY010000009.1"/>
</dbReference>
<dbReference type="Proteomes" id="UP001284537">
    <property type="component" value="Unassembled WGS sequence"/>
</dbReference>
<proteinExistence type="inferred from homology"/>